<evidence type="ECO:0000313" key="3">
    <source>
        <dbReference type="EMBL" id="PVZ94296.1"/>
    </source>
</evidence>
<dbReference type="PRINTS" id="PR00420">
    <property type="entry name" value="RNGMNOXGNASE"/>
</dbReference>
<evidence type="ECO:0000256" key="1">
    <source>
        <dbReference type="ARBA" id="ARBA00023002"/>
    </source>
</evidence>
<dbReference type="Proteomes" id="UP000244893">
    <property type="component" value="Unassembled WGS sequence"/>
</dbReference>
<protein>
    <recommendedName>
        <fullName evidence="2">FAD-binding domain-containing protein</fullName>
    </recommendedName>
</protein>
<dbReference type="InterPro" id="IPR036188">
    <property type="entry name" value="FAD/NAD-bd_sf"/>
</dbReference>
<dbReference type="Gene3D" id="3.50.50.60">
    <property type="entry name" value="FAD/NAD(P)-binding domain"/>
    <property type="match status" value="2"/>
</dbReference>
<dbReference type="InterPro" id="IPR002938">
    <property type="entry name" value="FAD-bd"/>
</dbReference>
<evidence type="ECO:0000313" key="4">
    <source>
        <dbReference type="Proteomes" id="UP000244893"/>
    </source>
</evidence>
<dbReference type="OrthoDB" id="9791689at2"/>
<dbReference type="EMBL" id="QEOP01000002">
    <property type="protein sequence ID" value="PVZ94296.1"/>
    <property type="molecule type" value="Genomic_DNA"/>
</dbReference>
<reference evidence="3 4" key="1">
    <citation type="submission" date="2018-05" db="EMBL/GenBank/DDBJ databases">
        <title>Amnibacterium sp. M8JJ-5, whole genome shotgun sequence.</title>
        <authorList>
            <person name="Tuo L."/>
        </authorList>
    </citation>
    <scope>NUCLEOTIDE SEQUENCE [LARGE SCALE GENOMIC DNA]</scope>
    <source>
        <strain evidence="3 4">M8JJ-5</strain>
    </source>
</reference>
<keyword evidence="4" id="KW-1185">Reference proteome</keyword>
<comment type="caution">
    <text evidence="3">The sequence shown here is derived from an EMBL/GenBank/DDBJ whole genome shotgun (WGS) entry which is preliminary data.</text>
</comment>
<accession>A0A2V1HNW7</accession>
<feature type="domain" description="FAD-binding" evidence="2">
    <location>
        <begin position="18"/>
        <end position="339"/>
    </location>
</feature>
<evidence type="ECO:0000259" key="2">
    <source>
        <dbReference type="Pfam" id="PF01494"/>
    </source>
</evidence>
<dbReference type="GO" id="GO:0071949">
    <property type="term" value="F:FAD binding"/>
    <property type="evidence" value="ECO:0007669"/>
    <property type="project" value="InterPro"/>
</dbReference>
<proteinExistence type="predicted"/>
<dbReference type="Pfam" id="PF01494">
    <property type="entry name" value="FAD_binding_3"/>
    <property type="match status" value="1"/>
</dbReference>
<dbReference type="InterPro" id="IPR050631">
    <property type="entry name" value="PheA/TfdB_FAD_monoxygenase"/>
</dbReference>
<dbReference type="PANTHER" id="PTHR43476">
    <property type="entry name" value="3-(3-HYDROXY-PHENYL)PROPIONATE/3-HYDROXYCINNAMIC ACID HYDROXYLASE"/>
    <property type="match status" value="1"/>
</dbReference>
<organism evidence="3 4">
    <name type="scientific">Amnibacterium flavum</name>
    <dbReference type="NCBI Taxonomy" id="2173173"/>
    <lineage>
        <taxon>Bacteria</taxon>
        <taxon>Bacillati</taxon>
        <taxon>Actinomycetota</taxon>
        <taxon>Actinomycetes</taxon>
        <taxon>Micrococcales</taxon>
        <taxon>Microbacteriaceae</taxon>
        <taxon>Amnibacterium</taxon>
    </lineage>
</organism>
<dbReference type="GO" id="GO:0016491">
    <property type="term" value="F:oxidoreductase activity"/>
    <property type="evidence" value="ECO:0007669"/>
    <property type="project" value="UniProtKB-KW"/>
</dbReference>
<keyword evidence="1" id="KW-0560">Oxidoreductase</keyword>
<dbReference type="SUPFAM" id="SSF51905">
    <property type="entry name" value="FAD/NAD(P)-binding domain"/>
    <property type="match status" value="1"/>
</dbReference>
<dbReference type="RefSeq" id="WP_116756808.1">
    <property type="nucleotide sequence ID" value="NZ_JBHUEX010000001.1"/>
</dbReference>
<sequence length="428" mass="46426">MTRPEPTPTPVDPRNEGTTCVIAGGGPAGIMLGLLLARSGIRVTVLEKHLDFLRDFRGDTVHPTTQGILDELGLTAAFERIVRGRVDSVTMGTADSVILNARIAGAAPWARFRSIALAPQWDFLDLLTEHASHYPGFDLRLGAECTGVLRSARTGAVTGVRYRDEAGDHELPAVLTVAADGRRSTIRSAVDSPLIDLGAPMDVLWLRLPRRDSDGAGLRGVLGSGDLAVAIDRGDYWQLAYLIPKGSFAAVRARGIDVLRTRLVALLPFLVDRVAAVDWDDVKMLEVGLSRLQRWYSPGVLAIGDAAHTMSPIGGVGINLAVQDAVAAARILAPVLLRAQDDPSRFRRTLNPRPLARVQRRRLPPAVLVQRIQRTAQARVIDRVLTNGTVRLPFLLAADLRNNGLVARLIVRLLLYGIRPERIPPAVP</sequence>
<dbReference type="PANTHER" id="PTHR43476:SF5">
    <property type="entry name" value="FAD-DEPENDENT MONOOXYGENASE"/>
    <property type="match status" value="1"/>
</dbReference>
<dbReference type="AlphaFoldDB" id="A0A2V1HNW7"/>
<gene>
    <name evidence="3" type="ORF">DDQ50_11210</name>
</gene>
<name>A0A2V1HNW7_9MICO</name>